<accession>A0A2P9ADQ1</accession>
<keyword evidence="3" id="KW-1185">Reference proteome</keyword>
<feature type="region of interest" description="Disordered" evidence="1">
    <location>
        <begin position="176"/>
        <end position="202"/>
    </location>
</feature>
<protein>
    <submittedName>
        <fullName evidence="2">Uncharacterized protein</fullName>
    </submittedName>
</protein>
<organism evidence="2 3">
    <name type="scientific">Mesorhizobium delmotii</name>
    <dbReference type="NCBI Taxonomy" id="1631247"/>
    <lineage>
        <taxon>Bacteria</taxon>
        <taxon>Pseudomonadati</taxon>
        <taxon>Pseudomonadota</taxon>
        <taxon>Alphaproteobacteria</taxon>
        <taxon>Hyphomicrobiales</taxon>
        <taxon>Phyllobacteriaceae</taxon>
        <taxon>Mesorhizobium</taxon>
    </lineage>
</organism>
<dbReference type="RefSeq" id="WP_123146805.1">
    <property type="nucleotide sequence ID" value="NZ_FUIG01000013.1"/>
</dbReference>
<dbReference type="Proteomes" id="UP000245698">
    <property type="component" value="Unassembled WGS sequence"/>
</dbReference>
<dbReference type="EMBL" id="FUIG01000013">
    <property type="protein sequence ID" value="SJM29269.1"/>
    <property type="molecule type" value="Genomic_DNA"/>
</dbReference>
<gene>
    <name evidence="2" type="ORF">BQ8482_111199</name>
</gene>
<dbReference type="AlphaFoldDB" id="A0A2P9ADQ1"/>
<evidence type="ECO:0000313" key="3">
    <source>
        <dbReference type="Proteomes" id="UP000245698"/>
    </source>
</evidence>
<sequence length="982" mass="108543">MAESRVVVDAFKFMALRPPQVSSAEAASHTIIRDSRAKDERGRDEIAAFVRPLAQREEARHQWGRLDLAALRPFAEAHPKLLTAFARPDAETDRGRVLEAAGLSDAQARGAFFDRAWEALYLAYYTGPDAGQRLELPLAALRVLHFLQGTADSETIDADQAQNLLSATPAIPQAALHRNSQSAEPPRGLTRADGSAERHEAGVQRMRDLISEYESTQKLLKSASVAQATVPRVTKTGQLPGGANVEGQALAHLKISTVPTVGEAIGITASGSEGTLLRKLSINGTTALPIATNLLQQHSTMLTERAMEMRNSPQFMTAMKSFQDSSLMKIAPGKIGTNVEAGWDLVAQPDPSTAPNIDTRGMFRPLGIGDLKVVKQTLVAYEAGEVAHIENVLKGESKERTHRALDRVENIVFTSEEETTETERDTQTTDRFELKREAEQTIKEDMSVQAGVTVTGSYGPVEITAHGDFAYSTSKQESQKSSSNYARDVIDRSVSKVQKKVKTERTTKTLSEVEEINGHKIENVPGTGHVIGIYRWVDKRYRAQVYNYGVRLMMEFVVPEPAAFYRAARIRQLKNVTGAHEPEPFVDMAGKPLTVAAITPNFYANLASRYNTAGVTPPPPEWVFLGTAIGEGGLELGKTTAKAWKDLTVPEGYELRYYEVGAGIIWKNHPNFILQVGGDMHHVLKSNHSEAPTSSVFGAGTALWADLSNPLSTGFSGVVPLSVAAYDVTGYSVNLEGAAARSPAKYYSWQLQTFEKIQTAYIAARNDYDQKMKAAEAAAGIGIEGRNPAINREIEKRELKKLCVTMLTGQHFSEFDAMTDPFDKPAHHPEVNITEAVEEGRIAQFFEQAFEWEHLTYLFYPYFWGRKANWVSVTNESDPDPLFTQFLQAGAARVLIPVRPSYRDDVQYFLQSTAPDYADRIWRGGGLPTLDTEDERYVSIADELRNRTDDLADATPEDEPWEFTIPTTLVWLQEDSKLPSYP</sequence>
<name>A0A2P9ADQ1_9HYPH</name>
<evidence type="ECO:0000256" key="1">
    <source>
        <dbReference type="SAM" id="MobiDB-lite"/>
    </source>
</evidence>
<evidence type="ECO:0000313" key="2">
    <source>
        <dbReference type="EMBL" id="SJM29269.1"/>
    </source>
</evidence>
<proteinExistence type="predicted"/>
<reference evidence="3" key="1">
    <citation type="submission" date="2016-12" db="EMBL/GenBank/DDBJ databases">
        <authorList>
            <person name="Brunel B."/>
        </authorList>
    </citation>
    <scope>NUCLEOTIDE SEQUENCE [LARGE SCALE GENOMIC DNA]</scope>
</reference>